<dbReference type="GO" id="GO:0055085">
    <property type="term" value="P:transmembrane transport"/>
    <property type="evidence" value="ECO:0007669"/>
    <property type="project" value="InterPro"/>
</dbReference>
<gene>
    <name evidence="5" type="primary">dctP_1</name>
    <name evidence="6" type="ORF">DFR61_12423</name>
    <name evidence="5" type="ORF">NCTC10597_01015</name>
</gene>
<proteinExistence type="inferred from homology"/>
<reference evidence="5 7" key="1">
    <citation type="submission" date="2018-06" db="EMBL/GenBank/DDBJ databases">
        <authorList>
            <consortium name="Pathogen Informatics"/>
            <person name="Doyle S."/>
        </authorList>
    </citation>
    <scope>NUCLEOTIDE SEQUENCE [LARGE SCALE GENOMIC DNA]</scope>
    <source>
        <strain evidence="5 7">NCTC10597</strain>
    </source>
</reference>
<dbReference type="PANTHER" id="PTHR33376">
    <property type="match status" value="1"/>
</dbReference>
<dbReference type="InterPro" id="IPR038404">
    <property type="entry name" value="TRAP_DctP_sf"/>
</dbReference>
<dbReference type="EMBL" id="SNZG01000024">
    <property type="protein sequence ID" value="TDR36560.1"/>
    <property type="molecule type" value="Genomic_DNA"/>
</dbReference>
<evidence type="ECO:0000256" key="3">
    <source>
        <dbReference type="ARBA" id="ARBA00022729"/>
    </source>
</evidence>
<dbReference type="AlphaFoldDB" id="A0A8B4Q9F0"/>
<dbReference type="Proteomes" id="UP000254330">
    <property type="component" value="Unassembled WGS sequence"/>
</dbReference>
<evidence type="ECO:0000256" key="4">
    <source>
        <dbReference type="SAM" id="SignalP"/>
    </source>
</evidence>
<protein>
    <submittedName>
        <fullName evidence="5">C4-dicarboxylate-binding periplasmic protein</fullName>
    </submittedName>
    <submittedName>
        <fullName evidence="6">Tripartite ATP-independent transporter DctP family solute receptor</fullName>
    </submittedName>
</protein>
<evidence type="ECO:0000313" key="5">
    <source>
        <dbReference type="EMBL" id="STX09343.1"/>
    </source>
</evidence>
<evidence type="ECO:0000313" key="6">
    <source>
        <dbReference type="EMBL" id="TDR36560.1"/>
    </source>
</evidence>
<accession>A0A8B4Q9F0</accession>
<dbReference type="Proteomes" id="UP000294641">
    <property type="component" value="Unassembled WGS sequence"/>
</dbReference>
<dbReference type="PROSITE" id="PS51257">
    <property type="entry name" value="PROKAR_LIPOPROTEIN"/>
    <property type="match status" value="1"/>
</dbReference>
<evidence type="ECO:0000256" key="2">
    <source>
        <dbReference type="ARBA" id="ARBA00022448"/>
    </source>
</evidence>
<dbReference type="Gene3D" id="3.40.190.170">
    <property type="entry name" value="Bacterial extracellular solute-binding protein, family 7"/>
    <property type="match status" value="1"/>
</dbReference>
<dbReference type="InterPro" id="IPR018389">
    <property type="entry name" value="DctP_fam"/>
</dbReference>
<organism evidence="5 7">
    <name type="scientific">Kurthia zopfii</name>
    <dbReference type="NCBI Taxonomy" id="1650"/>
    <lineage>
        <taxon>Bacteria</taxon>
        <taxon>Bacillati</taxon>
        <taxon>Bacillota</taxon>
        <taxon>Bacilli</taxon>
        <taxon>Bacillales</taxon>
        <taxon>Caryophanaceae</taxon>
        <taxon>Kurthia</taxon>
    </lineage>
</organism>
<name>A0A8B4Q9F0_9BACL</name>
<feature type="chain" id="PRO_5039169648" evidence="4">
    <location>
        <begin position="22"/>
        <end position="348"/>
    </location>
</feature>
<dbReference type="InterPro" id="IPR004682">
    <property type="entry name" value="TRAP_DctP"/>
</dbReference>
<keyword evidence="3 4" id="KW-0732">Signal</keyword>
<reference evidence="6 8" key="2">
    <citation type="submission" date="2019-03" db="EMBL/GenBank/DDBJ databases">
        <title>Genomic Encyclopedia of Type Strains, Phase IV (KMG-IV): sequencing the most valuable type-strain genomes for metagenomic binning, comparative biology and taxonomic classification.</title>
        <authorList>
            <person name="Goeker M."/>
        </authorList>
    </citation>
    <scope>NUCLEOTIDE SEQUENCE [LARGE SCALE GENOMIC DNA]</scope>
    <source>
        <strain evidence="6 8">DSM 20580</strain>
    </source>
</reference>
<comment type="similarity">
    <text evidence="1">Belongs to the bacterial solute-binding protein 7 family.</text>
</comment>
<dbReference type="RefSeq" id="WP_109350136.1">
    <property type="nucleotide sequence ID" value="NZ_BJUE01000057.1"/>
</dbReference>
<keyword evidence="8" id="KW-1185">Reference proteome</keyword>
<keyword evidence="6" id="KW-0675">Receptor</keyword>
<dbReference type="CDD" id="cd13603">
    <property type="entry name" value="PBP2_TRAP_Siap_TeaA_like"/>
    <property type="match status" value="1"/>
</dbReference>
<dbReference type="PIRSF" id="PIRSF006470">
    <property type="entry name" value="DctB"/>
    <property type="match status" value="1"/>
</dbReference>
<dbReference type="NCBIfam" id="TIGR00787">
    <property type="entry name" value="dctP"/>
    <property type="match status" value="1"/>
</dbReference>
<dbReference type="EMBL" id="UGNP01000001">
    <property type="protein sequence ID" value="STX09343.1"/>
    <property type="molecule type" value="Genomic_DNA"/>
</dbReference>
<dbReference type="Pfam" id="PF03480">
    <property type="entry name" value="DctP"/>
    <property type="match status" value="1"/>
</dbReference>
<dbReference type="GO" id="GO:0030288">
    <property type="term" value="C:outer membrane-bounded periplasmic space"/>
    <property type="evidence" value="ECO:0007669"/>
    <property type="project" value="InterPro"/>
</dbReference>
<dbReference type="NCBIfam" id="NF037995">
    <property type="entry name" value="TRAP_S1"/>
    <property type="match status" value="1"/>
</dbReference>
<dbReference type="SUPFAM" id="SSF53850">
    <property type="entry name" value="Periplasmic binding protein-like II"/>
    <property type="match status" value="1"/>
</dbReference>
<keyword evidence="2" id="KW-0813">Transport</keyword>
<evidence type="ECO:0000256" key="1">
    <source>
        <dbReference type="ARBA" id="ARBA00009023"/>
    </source>
</evidence>
<evidence type="ECO:0000313" key="8">
    <source>
        <dbReference type="Proteomes" id="UP000294641"/>
    </source>
</evidence>
<feature type="signal peptide" evidence="4">
    <location>
        <begin position="1"/>
        <end position="21"/>
    </location>
</feature>
<sequence>MLKMKKWGVLLGVLLLTVVLAACGGSDSKKKEEGSASGNNSKGQTYVIKAGHAASEEHFAQDTFVKFKELVEKKSDGKIKVEIYPNGQVGGEREMIEALQIGNLTMAAPSSSVVTAFSPSMFLWDLPFLFKDAAIAHEVLDGEVGKQVLADLDGVGIKGLGYWENGFRHIMNDKKPIETLEDMKGLKFRTLESQQQIKMWNATGANATPIAFTELYSALQQGTVDGAESPLALMYAQKFQEVQKYLTKSGHLYSPWPVLMNKDFYNSLPDVLKKAVDEAVEETKVENRKLSAADEEKSLKLLEEGGMKYNELSDEEKAKFQEAMKVVYPEISKLAGEEVYEKLMDAVK</sequence>
<comment type="caution">
    <text evidence="5">The sequence shown here is derived from an EMBL/GenBank/DDBJ whole genome shotgun (WGS) entry which is preliminary data.</text>
</comment>
<dbReference type="PANTHER" id="PTHR33376:SF7">
    <property type="entry name" value="C4-DICARBOXYLATE-BINDING PROTEIN DCTB"/>
    <property type="match status" value="1"/>
</dbReference>
<dbReference type="OrthoDB" id="2087at2"/>
<evidence type="ECO:0000313" key="7">
    <source>
        <dbReference type="Proteomes" id="UP000254330"/>
    </source>
</evidence>